<gene>
    <name evidence="1" type="ORF">C8D90_102186</name>
</gene>
<evidence type="ECO:0000313" key="1">
    <source>
        <dbReference type="EMBL" id="RDK95705.1"/>
    </source>
</evidence>
<dbReference type="RefSeq" id="WP_115457449.1">
    <property type="nucleotide sequence ID" value="NZ_QRAP01000002.1"/>
</dbReference>
<sequence>MSRSRKDLQQEKARLLGQIQQQRLDLAAQRSAWLEKTAPLDHGVSVLLGWRKYLVFASGLFALYSARHPVKALRWSRYVASTWGAIRLVRRTFRA</sequence>
<protein>
    <submittedName>
        <fullName evidence="1">YqjK-like protein</fullName>
    </submittedName>
</protein>
<organism evidence="1 2">
    <name type="scientific">Enterobacillus tribolii</name>
    <dbReference type="NCBI Taxonomy" id="1487935"/>
    <lineage>
        <taxon>Bacteria</taxon>
        <taxon>Pseudomonadati</taxon>
        <taxon>Pseudomonadota</taxon>
        <taxon>Gammaproteobacteria</taxon>
        <taxon>Enterobacterales</taxon>
        <taxon>Hafniaceae</taxon>
        <taxon>Enterobacillus</taxon>
    </lineage>
</organism>
<proteinExistence type="predicted"/>
<dbReference type="AlphaFoldDB" id="A0A370R1C0"/>
<dbReference type="EMBL" id="QRAP01000002">
    <property type="protein sequence ID" value="RDK95705.1"/>
    <property type="molecule type" value="Genomic_DNA"/>
</dbReference>
<keyword evidence="2" id="KW-1185">Reference proteome</keyword>
<dbReference type="Pfam" id="PF13997">
    <property type="entry name" value="YqjK"/>
    <property type="match status" value="1"/>
</dbReference>
<dbReference type="OrthoDB" id="6504948at2"/>
<dbReference type="InterPro" id="IPR025612">
    <property type="entry name" value="YqjK"/>
</dbReference>
<comment type="caution">
    <text evidence="1">The sequence shown here is derived from an EMBL/GenBank/DDBJ whole genome shotgun (WGS) entry which is preliminary data.</text>
</comment>
<accession>A0A370R1C0</accession>
<dbReference type="Proteomes" id="UP000254848">
    <property type="component" value="Unassembled WGS sequence"/>
</dbReference>
<evidence type="ECO:0000313" key="2">
    <source>
        <dbReference type="Proteomes" id="UP000254848"/>
    </source>
</evidence>
<reference evidence="1 2" key="1">
    <citation type="submission" date="2018-07" db="EMBL/GenBank/DDBJ databases">
        <title>Genomic Encyclopedia of Type Strains, Phase IV (KMG-IV): sequencing the most valuable type-strain genomes for metagenomic binning, comparative biology and taxonomic classification.</title>
        <authorList>
            <person name="Goeker M."/>
        </authorList>
    </citation>
    <scope>NUCLEOTIDE SEQUENCE [LARGE SCALE GENOMIC DNA]</scope>
    <source>
        <strain evidence="1 2">DSM 103736</strain>
    </source>
</reference>
<name>A0A370R1C0_9GAMM</name>